<protein>
    <recommendedName>
        <fullName evidence="9">S-locus receptor kinase C-terminal domain-containing protein</fullName>
    </recommendedName>
</protein>
<dbReference type="AlphaFoldDB" id="A0A7J8MJ01"/>
<gene>
    <name evidence="7" type="ORF">Golob_009623</name>
</gene>
<comment type="caution">
    <text evidence="7">The sequence shown here is derived from an EMBL/GenBank/DDBJ whole genome shotgun (WGS) entry which is preliminary data.</text>
</comment>
<feature type="compositionally biased region" description="Polar residues" evidence="6">
    <location>
        <begin position="50"/>
        <end position="75"/>
    </location>
</feature>
<evidence type="ECO:0000256" key="5">
    <source>
        <dbReference type="ARBA" id="ARBA00022840"/>
    </source>
</evidence>
<evidence type="ECO:0000313" key="8">
    <source>
        <dbReference type="Proteomes" id="UP000593572"/>
    </source>
</evidence>
<dbReference type="Gene3D" id="1.10.510.10">
    <property type="entry name" value="Transferase(Phosphotransferase) domain 1"/>
    <property type="match status" value="1"/>
</dbReference>
<keyword evidence="4" id="KW-0418">Kinase</keyword>
<dbReference type="EMBL" id="JABEZX010000009">
    <property type="protein sequence ID" value="MBA0564705.1"/>
    <property type="molecule type" value="Genomic_DNA"/>
</dbReference>
<evidence type="ECO:0008006" key="9">
    <source>
        <dbReference type="Google" id="ProtNLM"/>
    </source>
</evidence>
<dbReference type="GO" id="GO:0005886">
    <property type="term" value="C:plasma membrane"/>
    <property type="evidence" value="ECO:0007669"/>
    <property type="project" value="TreeGrafter"/>
</dbReference>
<name>A0A7J8MJ01_9ROSI</name>
<sequence length="75" mass="8466">MRCMQIALLCVQENPENRPTMLEVFSMLKNASMEATTPRRPAFSVKADKNTGSTSASQQEIYSFNDPQISQLEPR</sequence>
<keyword evidence="5" id="KW-0067">ATP-binding</keyword>
<dbReference type="PANTHER" id="PTHR27002">
    <property type="entry name" value="RECEPTOR-LIKE SERINE/THREONINE-PROTEIN KINASE SD1-8"/>
    <property type="match status" value="1"/>
</dbReference>
<organism evidence="7 8">
    <name type="scientific">Gossypium lobatum</name>
    <dbReference type="NCBI Taxonomy" id="34289"/>
    <lineage>
        <taxon>Eukaryota</taxon>
        <taxon>Viridiplantae</taxon>
        <taxon>Streptophyta</taxon>
        <taxon>Embryophyta</taxon>
        <taxon>Tracheophyta</taxon>
        <taxon>Spermatophyta</taxon>
        <taxon>Magnoliopsida</taxon>
        <taxon>eudicotyledons</taxon>
        <taxon>Gunneridae</taxon>
        <taxon>Pentapetalae</taxon>
        <taxon>rosids</taxon>
        <taxon>malvids</taxon>
        <taxon>Malvales</taxon>
        <taxon>Malvaceae</taxon>
        <taxon>Malvoideae</taxon>
        <taxon>Gossypium</taxon>
    </lineage>
</organism>
<evidence type="ECO:0000256" key="1">
    <source>
        <dbReference type="ARBA" id="ARBA00022527"/>
    </source>
</evidence>
<evidence type="ECO:0000313" key="7">
    <source>
        <dbReference type="EMBL" id="MBA0564705.1"/>
    </source>
</evidence>
<reference evidence="7 8" key="1">
    <citation type="journal article" date="2019" name="Genome Biol. Evol.">
        <title>Insights into the evolution of the New World diploid cottons (Gossypium, subgenus Houzingenia) based on genome sequencing.</title>
        <authorList>
            <person name="Grover C.E."/>
            <person name="Arick M.A. 2nd"/>
            <person name="Thrash A."/>
            <person name="Conover J.L."/>
            <person name="Sanders W.S."/>
            <person name="Peterson D.G."/>
            <person name="Frelichowski J.E."/>
            <person name="Scheffler J.A."/>
            <person name="Scheffler B.E."/>
            <person name="Wendel J.F."/>
        </authorList>
    </citation>
    <scope>NUCLEOTIDE SEQUENCE [LARGE SCALE GENOMIC DNA]</scope>
    <source>
        <strain evidence="7">157</strain>
        <tissue evidence="7">Leaf</tissue>
    </source>
</reference>
<dbReference type="GO" id="GO:0005524">
    <property type="term" value="F:ATP binding"/>
    <property type="evidence" value="ECO:0007669"/>
    <property type="project" value="UniProtKB-KW"/>
</dbReference>
<keyword evidence="3" id="KW-0547">Nucleotide-binding</keyword>
<evidence type="ECO:0000256" key="3">
    <source>
        <dbReference type="ARBA" id="ARBA00022741"/>
    </source>
</evidence>
<proteinExistence type="predicted"/>
<feature type="region of interest" description="Disordered" evidence="6">
    <location>
        <begin position="35"/>
        <end position="75"/>
    </location>
</feature>
<evidence type="ECO:0000256" key="6">
    <source>
        <dbReference type="SAM" id="MobiDB-lite"/>
    </source>
</evidence>
<accession>A0A7J8MJ01</accession>
<dbReference type="GO" id="GO:0004674">
    <property type="term" value="F:protein serine/threonine kinase activity"/>
    <property type="evidence" value="ECO:0007669"/>
    <property type="project" value="UniProtKB-KW"/>
</dbReference>
<evidence type="ECO:0000256" key="4">
    <source>
        <dbReference type="ARBA" id="ARBA00022777"/>
    </source>
</evidence>
<dbReference type="PANTHER" id="PTHR27002:SF559">
    <property type="entry name" value="CYSTEINE-RICH RLK (RECEPTOR-LIKE KINASE) PROTEIN"/>
    <property type="match status" value="1"/>
</dbReference>
<dbReference type="Proteomes" id="UP000593572">
    <property type="component" value="Unassembled WGS sequence"/>
</dbReference>
<keyword evidence="1" id="KW-0723">Serine/threonine-protein kinase</keyword>
<dbReference type="InterPro" id="IPR011009">
    <property type="entry name" value="Kinase-like_dom_sf"/>
</dbReference>
<evidence type="ECO:0000256" key="2">
    <source>
        <dbReference type="ARBA" id="ARBA00022679"/>
    </source>
</evidence>
<keyword evidence="2" id="KW-0808">Transferase</keyword>
<keyword evidence="8" id="KW-1185">Reference proteome</keyword>
<dbReference type="SUPFAM" id="SSF56112">
    <property type="entry name" value="Protein kinase-like (PK-like)"/>
    <property type="match status" value="1"/>
</dbReference>